<evidence type="ECO:0000313" key="2">
    <source>
        <dbReference type="Proteomes" id="UP000012099"/>
    </source>
</evidence>
<evidence type="ECO:0000313" key="1">
    <source>
        <dbReference type="EMBL" id="EMM99997.1"/>
    </source>
</evidence>
<proteinExistence type="predicted"/>
<sequence length="38" mass="4655">MKKNLEISFQDFYDEFQITLQKKNVKGKIKEYESEQNL</sequence>
<dbReference type="EMBL" id="AHMH02000105">
    <property type="protein sequence ID" value="EMM99997.1"/>
    <property type="molecule type" value="Genomic_DNA"/>
</dbReference>
<organism evidence="1 2">
    <name type="scientific">Leptospira noguchii str. 2007001578</name>
    <dbReference type="NCBI Taxonomy" id="1049974"/>
    <lineage>
        <taxon>Bacteria</taxon>
        <taxon>Pseudomonadati</taxon>
        <taxon>Spirochaetota</taxon>
        <taxon>Spirochaetia</taxon>
        <taxon>Leptospirales</taxon>
        <taxon>Leptospiraceae</taxon>
        <taxon>Leptospira</taxon>
    </lineage>
</organism>
<name>A0ABN0IZS8_9LEPT</name>
<reference evidence="1 2" key="1">
    <citation type="submission" date="2013-01" db="EMBL/GenBank/DDBJ databases">
        <authorList>
            <person name="Harkins D.M."/>
            <person name="Durkin A.S."/>
            <person name="Brinkac L.M."/>
            <person name="Haft D.H."/>
            <person name="Selengut J.D."/>
            <person name="Sanka R."/>
            <person name="DePew J."/>
            <person name="Purushe J."/>
            <person name="Whelen A.C."/>
            <person name="Vinetz J.M."/>
            <person name="Sutton G.G."/>
            <person name="Nierman W.C."/>
            <person name="Fouts D.E."/>
        </authorList>
    </citation>
    <scope>NUCLEOTIDE SEQUENCE [LARGE SCALE GENOMIC DNA]</scope>
    <source>
        <strain evidence="1 2">2007001578</strain>
    </source>
</reference>
<gene>
    <name evidence="1" type="ORF">LEP1GSC035_3612</name>
</gene>
<keyword evidence="2" id="KW-1185">Reference proteome</keyword>
<comment type="caution">
    <text evidence="1">The sequence shown here is derived from an EMBL/GenBank/DDBJ whole genome shotgun (WGS) entry which is preliminary data.</text>
</comment>
<protein>
    <submittedName>
        <fullName evidence="1">Uncharacterized protein</fullName>
    </submittedName>
</protein>
<dbReference type="Proteomes" id="UP000012099">
    <property type="component" value="Unassembled WGS sequence"/>
</dbReference>
<accession>A0ABN0IZS8</accession>